<dbReference type="Pfam" id="PF03734">
    <property type="entry name" value="YkuD"/>
    <property type="match status" value="1"/>
</dbReference>
<keyword evidence="1" id="KW-0133">Cell shape</keyword>
<dbReference type="PROSITE" id="PS52029">
    <property type="entry name" value="LD_TPASE"/>
    <property type="match status" value="1"/>
</dbReference>
<feature type="active site" description="Nucleophile" evidence="1">
    <location>
        <position position="162"/>
    </location>
</feature>
<keyword evidence="5" id="KW-1185">Reference proteome</keyword>
<keyword evidence="1" id="KW-0961">Cell wall biogenesis/degradation</keyword>
<reference evidence="5" key="2">
    <citation type="journal article" date="2019" name="Int. J. Syst. Evol. Microbiol.">
        <title>The Global Catalogue of Microorganisms (GCM) 10K type strain sequencing project: providing services to taxonomists for standard genome sequencing and annotation.</title>
        <authorList>
            <consortium name="The Broad Institute Genomics Platform"/>
            <consortium name="The Broad Institute Genome Sequencing Center for Infectious Disease"/>
            <person name="Wu L."/>
            <person name="Ma J."/>
        </authorList>
    </citation>
    <scope>NUCLEOTIDE SEQUENCE [LARGE SCALE GENOMIC DNA]</scope>
    <source>
        <strain evidence="5">NBRC 12467</strain>
    </source>
</reference>
<dbReference type="PANTHER" id="PTHR38589">
    <property type="entry name" value="BLR0621 PROTEIN"/>
    <property type="match status" value="1"/>
</dbReference>
<evidence type="ECO:0000313" key="5">
    <source>
        <dbReference type="Proteomes" id="UP001156708"/>
    </source>
</evidence>
<accession>A0AA37SKS3</accession>
<dbReference type="EMBL" id="BSNZ01000013">
    <property type="protein sequence ID" value="GLQ85169.1"/>
    <property type="molecule type" value="Genomic_DNA"/>
</dbReference>
<evidence type="ECO:0000313" key="3">
    <source>
        <dbReference type="EMBL" id="GLQ84676.1"/>
    </source>
</evidence>
<dbReference type="GO" id="GO:0008360">
    <property type="term" value="P:regulation of cell shape"/>
    <property type="evidence" value="ECO:0007669"/>
    <property type="project" value="UniProtKB-UniRule"/>
</dbReference>
<dbReference type="GO" id="GO:0016740">
    <property type="term" value="F:transferase activity"/>
    <property type="evidence" value="ECO:0007669"/>
    <property type="project" value="InterPro"/>
</dbReference>
<protein>
    <recommendedName>
        <fullName evidence="2">L,D-TPase catalytic domain-containing protein</fullName>
    </recommendedName>
</protein>
<keyword evidence="1" id="KW-0573">Peptidoglycan synthesis</keyword>
<dbReference type="GO" id="GO:0071555">
    <property type="term" value="P:cell wall organization"/>
    <property type="evidence" value="ECO:0007669"/>
    <property type="project" value="UniProtKB-UniRule"/>
</dbReference>
<feature type="domain" description="L,D-TPase catalytic" evidence="2">
    <location>
        <begin position="10"/>
        <end position="187"/>
    </location>
</feature>
<proteinExistence type="predicted"/>
<comment type="pathway">
    <text evidence="1">Cell wall biogenesis; peptidoglycan biosynthesis.</text>
</comment>
<evidence type="ECO:0000313" key="4">
    <source>
        <dbReference type="EMBL" id="GLQ85169.1"/>
    </source>
</evidence>
<reference evidence="4" key="1">
    <citation type="journal article" date="2014" name="Int. J. Syst. Evol. Microbiol.">
        <title>Complete genome sequence of Corynebacterium casei LMG S-19264T (=DSM 44701T), isolated from a smear-ripened cheese.</title>
        <authorList>
            <consortium name="US DOE Joint Genome Institute (JGI-PGF)"/>
            <person name="Walter F."/>
            <person name="Albersmeier A."/>
            <person name="Kalinowski J."/>
            <person name="Ruckert C."/>
        </authorList>
    </citation>
    <scope>NUCLEOTIDE SEQUENCE</scope>
    <source>
        <strain evidence="4">NBRC 12467</strain>
    </source>
</reference>
<dbReference type="EMBL" id="BSNZ01000008">
    <property type="protein sequence ID" value="GLQ84676.1"/>
    <property type="molecule type" value="Genomic_DNA"/>
</dbReference>
<dbReference type="PANTHER" id="PTHR38589:SF1">
    <property type="entry name" value="BLR0621 PROTEIN"/>
    <property type="match status" value="1"/>
</dbReference>
<dbReference type="GO" id="GO:0009252">
    <property type="term" value="P:peptidoglycan biosynthetic process"/>
    <property type="evidence" value="ECO:0007669"/>
    <property type="project" value="UniProtKB-KW"/>
</dbReference>
<name>A0AA37SKS3_9PROT</name>
<feature type="active site" description="Proton donor/acceptor" evidence="1">
    <location>
        <position position="151"/>
    </location>
</feature>
<dbReference type="AlphaFoldDB" id="A0AA37SKS3"/>
<comment type="caution">
    <text evidence="4">The sequence shown here is derived from an EMBL/GenBank/DDBJ whole genome shotgun (WGS) entry which is preliminary data.</text>
</comment>
<dbReference type="Proteomes" id="UP001156708">
    <property type="component" value="Unassembled WGS sequence"/>
</dbReference>
<organism evidence="4 5">
    <name type="scientific">Gluconobacter sphaericus NBRC 12467</name>
    <dbReference type="NCBI Taxonomy" id="1307951"/>
    <lineage>
        <taxon>Bacteria</taxon>
        <taxon>Pseudomonadati</taxon>
        <taxon>Pseudomonadota</taxon>
        <taxon>Alphaproteobacteria</taxon>
        <taxon>Acetobacterales</taxon>
        <taxon>Acetobacteraceae</taxon>
        <taxon>Gluconobacter</taxon>
    </lineage>
</organism>
<reference evidence="4" key="3">
    <citation type="submission" date="2023-01" db="EMBL/GenBank/DDBJ databases">
        <title>Draft genome sequence of Gluconobacter sphaericus strain NBRC 12467.</title>
        <authorList>
            <person name="Sun Q."/>
            <person name="Mori K."/>
        </authorList>
    </citation>
    <scope>NUCLEOTIDE SEQUENCE</scope>
    <source>
        <strain evidence="4">NBRC 12467</strain>
    </source>
</reference>
<dbReference type="InterPro" id="IPR005490">
    <property type="entry name" value="LD_TPept_cat_dom"/>
</dbReference>
<evidence type="ECO:0000259" key="2">
    <source>
        <dbReference type="PROSITE" id="PS52029"/>
    </source>
</evidence>
<gene>
    <name evidence="3" type="ORF">GCM10007872_15840</name>
    <name evidence="4" type="ORF">GCM10007872_20770</name>
</gene>
<evidence type="ECO:0000256" key="1">
    <source>
        <dbReference type="PROSITE-ProRule" id="PRU01373"/>
    </source>
</evidence>
<sequence length="187" mass="20282">MLSGQTMASTVAKGNSIMAKAILKTAGDRAFIHFQGKIIPVLTGRRGLSLDKVEGDLCTPVGELPIRRVLYRADRISSPVCGVELPVEPIAPNDGWCDDPAHPDYNRAVSLPHPASCETLWREDHVYDLCIVMGWNDAPAESGRGSAIFLHLPPVSGYTEGCIALEEKELRALLRDGLSHITVENPS</sequence>